<protein>
    <submittedName>
        <fullName evidence="2">Transposase</fullName>
    </submittedName>
</protein>
<keyword evidence="1" id="KW-1185">Reference proteome</keyword>
<evidence type="ECO:0000313" key="2">
    <source>
        <dbReference type="WBParaSite" id="SMUV_0000681101-mRNA-1"/>
    </source>
</evidence>
<evidence type="ECO:0000313" key="1">
    <source>
        <dbReference type="Proteomes" id="UP000046393"/>
    </source>
</evidence>
<reference evidence="2" key="1">
    <citation type="submission" date="2017-02" db="UniProtKB">
        <authorList>
            <consortium name="WormBaseParasite"/>
        </authorList>
    </citation>
    <scope>IDENTIFICATION</scope>
</reference>
<organism evidence="1 2">
    <name type="scientific">Syphacia muris</name>
    <dbReference type="NCBI Taxonomy" id="451379"/>
    <lineage>
        <taxon>Eukaryota</taxon>
        <taxon>Metazoa</taxon>
        <taxon>Ecdysozoa</taxon>
        <taxon>Nematoda</taxon>
        <taxon>Chromadorea</taxon>
        <taxon>Rhabditida</taxon>
        <taxon>Spirurina</taxon>
        <taxon>Oxyuridomorpha</taxon>
        <taxon>Oxyuroidea</taxon>
        <taxon>Oxyuridae</taxon>
        <taxon>Syphacia</taxon>
    </lineage>
</organism>
<dbReference type="WBParaSite" id="SMUV_0000681101-mRNA-1">
    <property type="protein sequence ID" value="SMUV_0000681101-mRNA-1"/>
    <property type="gene ID" value="SMUV_0000681101"/>
</dbReference>
<name>A0A0N5AQ59_9BILA</name>
<sequence>MQNIGIDPNEPVTTFVLCNINWFAVLRARLSQLTMPDWLSQLGIGAASQNHHLSQHPEEQRNHQSARLRVESLPICEDPEVQFTKINP</sequence>
<proteinExistence type="predicted"/>
<accession>A0A0N5AQ59</accession>
<dbReference type="Proteomes" id="UP000046393">
    <property type="component" value="Unplaced"/>
</dbReference>
<dbReference type="AlphaFoldDB" id="A0A0N5AQ59"/>